<evidence type="ECO:0000313" key="3">
    <source>
        <dbReference type="Proteomes" id="UP000694892"/>
    </source>
</evidence>
<protein>
    <submittedName>
        <fullName evidence="2">Uncharacterized protein</fullName>
    </submittedName>
</protein>
<keyword evidence="1" id="KW-1133">Transmembrane helix</keyword>
<keyword evidence="1" id="KW-0472">Membrane</keyword>
<dbReference type="Proteomes" id="UP000694892">
    <property type="component" value="Chromosome 9_10S"/>
</dbReference>
<gene>
    <name evidence="2" type="ORF">XELAEV_18047540mg</name>
</gene>
<feature type="transmembrane region" description="Helical" evidence="1">
    <location>
        <begin position="9"/>
        <end position="33"/>
    </location>
</feature>
<accession>A0A974BV25</accession>
<evidence type="ECO:0000313" key="2">
    <source>
        <dbReference type="EMBL" id="OCT61513.1"/>
    </source>
</evidence>
<dbReference type="EMBL" id="CM004483">
    <property type="protein sequence ID" value="OCT61513.1"/>
    <property type="molecule type" value="Genomic_DNA"/>
</dbReference>
<name>A0A974BV25_XENLA</name>
<evidence type="ECO:0000256" key="1">
    <source>
        <dbReference type="SAM" id="Phobius"/>
    </source>
</evidence>
<organism evidence="2 3">
    <name type="scientific">Xenopus laevis</name>
    <name type="common">African clawed frog</name>
    <dbReference type="NCBI Taxonomy" id="8355"/>
    <lineage>
        <taxon>Eukaryota</taxon>
        <taxon>Metazoa</taxon>
        <taxon>Chordata</taxon>
        <taxon>Craniata</taxon>
        <taxon>Vertebrata</taxon>
        <taxon>Euteleostomi</taxon>
        <taxon>Amphibia</taxon>
        <taxon>Batrachia</taxon>
        <taxon>Anura</taxon>
        <taxon>Pipoidea</taxon>
        <taxon>Pipidae</taxon>
        <taxon>Xenopodinae</taxon>
        <taxon>Xenopus</taxon>
        <taxon>Xenopus</taxon>
    </lineage>
</organism>
<sequence>MLNKFLQPCILYIFVHIFFPPFSTFSPLAISLYCAHSDVGFYTFVNSPSQMEKVVHLDKQYLQKCVFHSVTDFVTLCDLCL</sequence>
<proteinExistence type="predicted"/>
<reference evidence="3" key="1">
    <citation type="journal article" date="2016" name="Nature">
        <title>Genome evolution in the allotetraploid frog Xenopus laevis.</title>
        <authorList>
            <person name="Session A.M."/>
            <person name="Uno Y."/>
            <person name="Kwon T."/>
            <person name="Chapman J.A."/>
            <person name="Toyoda A."/>
            <person name="Takahashi S."/>
            <person name="Fukui A."/>
            <person name="Hikosaka A."/>
            <person name="Suzuki A."/>
            <person name="Kondo M."/>
            <person name="van Heeringen S.J."/>
            <person name="Quigley I."/>
            <person name="Heinz S."/>
            <person name="Ogino H."/>
            <person name="Ochi H."/>
            <person name="Hellsten U."/>
            <person name="Lyons J.B."/>
            <person name="Simakov O."/>
            <person name="Putnam N."/>
            <person name="Stites J."/>
            <person name="Kuroki Y."/>
            <person name="Tanaka T."/>
            <person name="Michiue T."/>
            <person name="Watanabe M."/>
            <person name="Bogdanovic O."/>
            <person name="Lister R."/>
            <person name="Georgiou G."/>
            <person name="Paranjpe S.S."/>
            <person name="van Kruijsbergen I."/>
            <person name="Shu S."/>
            <person name="Carlson J."/>
            <person name="Kinoshita T."/>
            <person name="Ohta Y."/>
            <person name="Mawaribuchi S."/>
            <person name="Jenkins J."/>
            <person name="Grimwood J."/>
            <person name="Schmutz J."/>
            <person name="Mitros T."/>
            <person name="Mozaffari S.V."/>
            <person name="Suzuki Y."/>
            <person name="Haramoto Y."/>
            <person name="Yamamoto T.S."/>
            <person name="Takagi C."/>
            <person name="Heald R."/>
            <person name="Miller K."/>
            <person name="Haudenschild C."/>
            <person name="Kitzman J."/>
            <person name="Nakayama T."/>
            <person name="Izutsu Y."/>
            <person name="Robert J."/>
            <person name="Fortriede J."/>
            <person name="Burns K."/>
            <person name="Lotay V."/>
            <person name="Karimi K."/>
            <person name="Yasuoka Y."/>
            <person name="Dichmann D.S."/>
            <person name="Flajnik M.F."/>
            <person name="Houston D.W."/>
            <person name="Shendure J."/>
            <person name="DuPasquier L."/>
            <person name="Vize P.D."/>
            <person name="Zorn A.M."/>
            <person name="Ito M."/>
            <person name="Marcotte E.M."/>
            <person name="Wallingford J.B."/>
            <person name="Ito Y."/>
            <person name="Asashima M."/>
            <person name="Ueno N."/>
            <person name="Matsuda Y."/>
            <person name="Veenstra G.J."/>
            <person name="Fujiyama A."/>
            <person name="Harland R.M."/>
            <person name="Taira M."/>
            <person name="Rokhsar D.S."/>
        </authorList>
    </citation>
    <scope>NUCLEOTIDE SEQUENCE [LARGE SCALE GENOMIC DNA]</scope>
    <source>
        <strain evidence="3">J</strain>
    </source>
</reference>
<keyword evidence="1" id="KW-0812">Transmembrane</keyword>
<dbReference type="AlphaFoldDB" id="A0A974BV25"/>